<dbReference type="GO" id="GO:0016747">
    <property type="term" value="F:acyltransferase activity, transferring groups other than amino-acyl groups"/>
    <property type="evidence" value="ECO:0007669"/>
    <property type="project" value="InterPro"/>
</dbReference>
<dbReference type="PANTHER" id="PTHR42870">
    <property type="entry name" value="ACETYL-COA C-ACETYLTRANSFERASE"/>
    <property type="match status" value="1"/>
</dbReference>
<dbReference type="AlphaFoldDB" id="A0A382BMS5"/>
<reference evidence="2" key="1">
    <citation type="submission" date="2018-05" db="EMBL/GenBank/DDBJ databases">
        <authorList>
            <person name="Lanie J.A."/>
            <person name="Ng W.-L."/>
            <person name="Kazmierczak K.M."/>
            <person name="Andrzejewski T.M."/>
            <person name="Davidsen T.M."/>
            <person name="Wayne K.J."/>
            <person name="Tettelin H."/>
            <person name="Glass J.I."/>
            <person name="Rusch D."/>
            <person name="Podicherti R."/>
            <person name="Tsui H.-C.T."/>
            <person name="Winkler M.E."/>
        </authorList>
    </citation>
    <scope>NUCLEOTIDE SEQUENCE</scope>
</reference>
<feature type="domain" description="Thiolase C-terminal" evidence="1">
    <location>
        <begin position="257"/>
        <end position="379"/>
    </location>
</feature>
<protein>
    <recommendedName>
        <fullName evidence="1">Thiolase C-terminal domain-containing protein</fullName>
    </recommendedName>
</protein>
<dbReference type="Gene3D" id="3.40.47.10">
    <property type="match status" value="1"/>
</dbReference>
<evidence type="ECO:0000259" key="1">
    <source>
        <dbReference type="Pfam" id="PF22691"/>
    </source>
</evidence>
<dbReference type="EMBL" id="UINC01030552">
    <property type="protein sequence ID" value="SVB15136.1"/>
    <property type="molecule type" value="Genomic_DNA"/>
</dbReference>
<dbReference type="InterPro" id="IPR016039">
    <property type="entry name" value="Thiolase-like"/>
</dbReference>
<dbReference type="PANTHER" id="PTHR42870:SF1">
    <property type="entry name" value="NON-SPECIFIC LIPID-TRANSFER PROTEIN-LIKE 2"/>
    <property type="match status" value="1"/>
</dbReference>
<dbReference type="InterPro" id="IPR055140">
    <property type="entry name" value="Thiolase_C_2"/>
</dbReference>
<accession>A0A382BMS5</accession>
<organism evidence="2">
    <name type="scientific">marine metagenome</name>
    <dbReference type="NCBI Taxonomy" id="408172"/>
    <lineage>
        <taxon>unclassified sequences</taxon>
        <taxon>metagenomes</taxon>
        <taxon>ecological metagenomes</taxon>
    </lineage>
</organism>
<dbReference type="SUPFAM" id="SSF53901">
    <property type="entry name" value="Thiolase-like"/>
    <property type="match status" value="2"/>
</dbReference>
<dbReference type="PIRSF" id="PIRSF000429">
    <property type="entry name" value="Ac-CoA_Ac_transf"/>
    <property type="match status" value="1"/>
</dbReference>
<sequence length="383" mass="40943">MSDVAIVGIGMHSFGRHTITGMEQGAHAVRAACRDAGSTWQDLQFAVGGSHSSGNPDRMVSMLGLTGLQFVNVANGCATGGTALGTAYNMITAGIYDLGIAIGYDKHDRGAFASDEPVHPVNGGMDWYGGSGMAINPQFFAIKINRYMQKYGISNQALARVAAKATRNGAMNPMAWRKQAFTEDEVLQSRMLAYPLTQYMFCSPGEGGVALILCRADQAQKYTSTPIYLKSAVMRSRRFGSFEVKASWLPKEENVGPTVDASHAAFEQAGIGPDDIDLAQLQDTESGAEIMHMAENGFCKDGEQEHMLARGETEINGRFPVNTDGGCIANGEPIGASGLRQVYESVLQLRGDAGQRQVPDDPKVAYTHVYGAPGISGVTILSR</sequence>
<name>A0A382BMS5_9ZZZZ</name>
<evidence type="ECO:0000313" key="2">
    <source>
        <dbReference type="EMBL" id="SVB15136.1"/>
    </source>
</evidence>
<dbReference type="Pfam" id="PF22691">
    <property type="entry name" value="Thiolase_C_1"/>
    <property type="match status" value="1"/>
</dbReference>
<proteinExistence type="predicted"/>
<dbReference type="CDD" id="cd00829">
    <property type="entry name" value="SCP-x_thiolase"/>
    <property type="match status" value="1"/>
</dbReference>
<gene>
    <name evidence="2" type="ORF">METZ01_LOCUS167990</name>
</gene>
<dbReference type="InterPro" id="IPR002155">
    <property type="entry name" value="Thiolase"/>
</dbReference>